<dbReference type="EMBL" id="REFZ01000008">
    <property type="protein sequence ID" value="RQG99697.1"/>
    <property type="molecule type" value="Genomic_DNA"/>
</dbReference>
<dbReference type="GO" id="GO:0140359">
    <property type="term" value="F:ABC-type transporter activity"/>
    <property type="evidence" value="ECO:0007669"/>
    <property type="project" value="InterPro"/>
</dbReference>
<sequence length="303" mass="32924">MSEDVSTLGTRQLRSMKTVVSADRLRIRRSRAVVLGGVLFAGLCTFSAWYPLFPGQQVHHNWNLAYDLSGDLSAEPTPLVVHFFARWLLLFLSVLAALVGSGAIAGQVQSGYGRTLQTLPCSRRTVVFGTACTRAVTAGVITAIGLSAGGVTIWIRFDTIDLATYLYFSAVTIGYAMSLTVLAVGVSALVRTRLRALFLTLGPMVLAIYFGGDILASRAFRSALLVQPYQILVSGAHERLIARPHIEPYLDELNGTDIVTLESSADVPLYLTDIGVAMTMVLIPMVVLAVGTWRYNRRELLVN</sequence>
<evidence type="ECO:0000313" key="1">
    <source>
        <dbReference type="EMBL" id="RQG99697.1"/>
    </source>
</evidence>
<proteinExistence type="predicted"/>
<dbReference type="Proteomes" id="UP000281431">
    <property type="component" value="Unassembled WGS sequence"/>
</dbReference>
<dbReference type="Pfam" id="PF12679">
    <property type="entry name" value="ABC2_membrane_2"/>
    <property type="match status" value="1"/>
</dbReference>
<name>A0A3N6MAY5_NATCH</name>
<gene>
    <name evidence="1" type="ORF">EA472_13670</name>
</gene>
<organism evidence="1 2">
    <name type="scientific">Natrarchaeobius chitinivorans</name>
    <dbReference type="NCBI Taxonomy" id="1679083"/>
    <lineage>
        <taxon>Archaea</taxon>
        <taxon>Methanobacteriati</taxon>
        <taxon>Methanobacteriota</taxon>
        <taxon>Stenosarchaea group</taxon>
        <taxon>Halobacteria</taxon>
        <taxon>Halobacteriales</taxon>
        <taxon>Natrialbaceae</taxon>
        <taxon>Natrarchaeobius</taxon>
    </lineage>
</organism>
<accession>A0A3N6MAY5</accession>
<dbReference type="AlphaFoldDB" id="A0A3N6MAY5"/>
<evidence type="ECO:0000313" key="2">
    <source>
        <dbReference type="Proteomes" id="UP000281431"/>
    </source>
</evidence>
<protein>
    <submittedName>
        <fullName evidence="1">Uncharacterized protein</fullName>
    </submittedName>
</protein>
<keyword evidence="2" id="KW-1185">Reference proteome</keyword>
<reference evidence="1 2" key="1">
    <citation type="submission" date="2018-10" db="EMBL/GenBank/DDBJ databases">
        <title>Natrarchaeobius chitinivorans gen. nov., sp. nov., and Natrarchaeobius haloalkaliphilus sp. nov., alkaliphilic, chitin-utilizing haloarchaea from hypersaline alkaline lakes.</title>
        <authorList>
            <person name="Sorokin D.Y."/>
            <person name="Elcheninov A.G."/>
            <person name="Kostrikina N.A."/>
            <person name="Bale N.J."/>
            <person name="Sinninghe Damste J.S."/>
            <person name="Khijniak T.V."/>
            <person name="Kublanov I.V."/>
            <person name="Toshchakov S.V."/>
        </authorList>
    </citation>
    <scope>NUCLEOTIDE SEQUENCE [LARGE SCALE GENOMIC DNA]</scope>
    <source>
        <strain evidence="1 2">AArcht7</strain>
    </source>
</reference>
<dbReference type="GO" id="GO:0005886">
    <property type="term" value="C:plasma membrane"/>
    <property type="evidence" value="ECO:0007669"/>
    <property type="project" value="UniProtKB-SubCell"/>
</dbReference>
<comment type="caution">
    <text evidence="1">The sequence shown here is derived from an EMBL/GenBank/DDBJ whole genome shotgun (WGS) entry which is preliminary data.</text>
</comment>